<reference evidence="1" key="1">
    <citation type="journal article" date="2020" name="Nat. Genet.">
        <title>Genomic diversifications of five Gossypium allopolyploid species and their impact on cotton improvement.</title>
        <authorList>
            <person name="Chen Z.J."/>
            <person name="Sreedasyam A."/>
            <person name="Ando A."/>
            <person name="Song Q."/>
            <person name="De Santiago L.M."/>
            <person name="Hulse-Kemp A.M."/>
            <person name="Ding M."/>
            <person name="Ye W."/>
            <person name="Kirkbride R.C."/>
            <person name="Jenkins J."/>
            <person name="Plott C."/>
            <person name="Lovell J."/>
            <person name="Lin Y.M."/>
            <person name="Vaughn R."/>
            <person name="Liu B."/>
            <person name="Simpson S."/>
            <person name="Scheffler B.E."/>
            <person name="Wen L."/>
            <person name="Saski C.A."/>
            <person name="Grover C.E."/>
            <person name="Hu G."/>
            <person name="Conover J.L."/>
            <person name="Carlson J.W."/>
            <person name="Shu S."/>
            <person name="Boston L.B."/>
            <person name="Williams M."/>
            <person name="Peterson D.G."/>
            <person name="McGee K."/>
            <person name="Jones D.C."/>
            <person name="Wendel J.F."/>
            <person name="Stelly D.M."/>
            <person name="Grimwood J."/>
            <person name="Schmutz J."/>
        </authorList>
    </citation>
    <scope>NUCLEOTIDE SEQUENCE [LARGE SCALE GENOMIC DNA]</scope>
    <source>
        <strain evidence="1">cv. TM-1</strain>
    </source>
</reference>
<name>A0ABM3AMQ5_GOSHI</name>
<proteinExistence type="predicted"/>
<reference evidence="2" key="2">
    <citation type="submission" date="2025-08" db="UniProtKB">
        <authorList>
            <consortium name="RefSeq"/>
        </authorList>
    </citation>
    <scope>IDENTIFICATION</scope>
</reference>
<dbReference type="Proteomes" id="UP000818029">
    <property type="component" value="Chromosome D09"/>
</dbReference>
<evidence type="ECO:0000313" key="2">
    <source>
        <dbReference type="RefSeq" id="XP_040956129.1"/>
    </source>
</evidence>
<dbReference type="RefSeq" id="XP_040956129.1">
    <property type="nucleotide sequence ID" value="XM_041100195.1"/>
</dbReference>
<dbReference type="CDD" id="cd09272">
    <property type="entry name" value="RNase_HI_RT_Ty1"/>
    <property type="match status" value="1"/>
</dbReference>
<protein>
    <submittedName>
        <fullName evidence="2">Secreted RxLR effector protein 161-like</fullName>
    </submittedName>
</protein>
<dbReference type="GeneID" id="121220751"/>
<organism evidence="1 2">
    <name type="scientific">Gossypium hirsutum</name>
    <name type="common">Upland cotton</name>
    <name type="synonym">Gossypium mexicanum</name>
    <dbReference type="NCBI Taxonomy" id="3635"/>
    <lineage>
        <taxon>Eukaryota</taxon>
        <taxon>Viridiplantae</taxon>
        <taxon>Streptophyta</taxon>
        <taxon>Embryophyta</taxon>
        <taxon>Tracheophyta</taxon>
        <taxon>Spermatophyta</taxon>
        <taxon>Magnoliopsida</taxon>
        <taxon>eudicotyledons</taxon>
        <taxon>Gunneridae</taxon>
        <taxon>Pentapetalae</taxon>
        <taxon>rosids</taxon>
        <taxon>malvids</taxon>
        <taxon>Malvales</taxon>
        <taxon>Malvaceae</taxon>
        <taxon>Malvoideae</taxon>
        <taxon>Gossypium</taxon>
    </lineage>
</organism>
<gene>
    <name evidence="2" type="primary">LOC121220751</name>
</gene>
<sequence length="128" mass="14698">MYLMSCTRPYIVFTVSSLSRFTSNLGENHWKAIVRILRYLRYTRDYGLHYPRDSAILEGFSDASWISDTQDAKGTGGYVLTLRGGAVSWKSSRQTIITRSIMESEFVALEKSGEEVEWLQNFLEDIPN</sequence>
<accession>A0ABM3AMQ5</accession>
<keyword evidence="1" id="KW-1185">Reference proteome</keyword>
<evidence type="ECO:0000313" key="1">
    <source>
        <dbReference type="Proteomes" id="UP000818029"/>
    </source>
</evidence>
<dbReference type="PANTHER" id="PTHR11439">
    <property type="entry name" value="GAG-POL-RELATED RETROTRANSPOSON"/>
    <property type="match status" value="1"/>
</dbReference>
<dbReference type="PANTHER" id="PTHR11439:SF521">
    <property type="entry name" value="RNA-DIRECTED DNA POLYMERASE"/>
    <property type="match status" value="1"/>
</dbReference>